<dbReference type="AlphaFoldDB" id="A0A2G6E1Y0"/>
<reference evidence="3 4" key="1">
    <citation type="submission" date="2017-10" db="EMBL/GenBank/DDBJ databases">
        <title>Novel microbial diversity and functional potential in the marine mammal oral microbiome.</title>
        <authorList>
            <person name="Dudek N.K."/>
            <person name="Sun C.L."/>
            <person name="Burstein D."/>
            <person name="Kantor R.S."/>
            <person name="Aliaga Goltsman D.S."/>
            <person name="Bik E.M."/>
            <person name="Thomas B.C."/>
            <person name="Banfield J.F."/>
            <person name="Relman D.A."/>
        </authorList>
    </citation>
    <scope>NUCLEOTIDE SEQUENCE [LARGE SCALE GENOMIC DNA]</scope>
    <source>
        <strain evidence="3">DOLZORAL124_49_17</strain>
    </source>
</reference>
<evidence type="ECO:0000259" key="1">
    <source>
        <dbReference type="Pfam" id="PF10000"/>
    </source>
</evidence>
<sequence>MAGIIELETLLKTLSPELQDGEFVFCTVAGALCDYTRLNPVATFVEKEGLTLILPLGTAEEEGLAWNGTYRQITLGVHSSLDAIGLTAVVSKKLTSQGISANIVAACYHDHIFVQKEKAEIALNALRDLSVTPCQKE</sequence>
<dbReference type="PANTHER" id="PTHR39199:SF1">
    <property type="entry name" value="BLR5128 PROTEIN"/>
    <property type="match status" value="1"/>
</dbReference>
<protein>
    <submittedName>
        <fullName evidence="3">Transporter</fullName>
    </submittedName>
</protein>
<feature type="domain" description="DUF2241" evidence="1">
    <location>
        <begin position="2"/>
        <end position="70"/>
    </location>
</feature>
<organism evidence="3 4">
    <name type="scientific">candidate division KSB3 bacterium</name>
    <dbReference type="NCBI Taxonomy" id="2044937"/>
    <lineage>
        <taxon>Bacteria</taxon>
        <taxon>candidate division KSB3</taxon>
    </lineage>
</organism>
<dbReference type="InterPro" id="IPR027795">
    <property type="entry name" value="CASTOR_ACT_dom"/>
</dbReference>
<comment type="caution">
    <text evidence="3">The sequence shown here is derived from an EMBL/GenBank/DDBJ whole genome shotgun (WGS) entry which is preliminary data.</text>
</comment>
<dbReference type="Pfam" id="PF13840">
    <property type="entry name" value="ACT_7"/>
    <property type="match status" value="1"/>
</dbReference>
<dbReference type="SUPFAM" id="SSF55021">
    <property type="entry name" value="ACT-like"/>
    <property type="match status" value="2"/>
</dbReference>
<dbReference type="PANTHER" id="PTHR39199">
    <property type="entry name" value="BLR5128 PROTEIN"/>
    <property type="match status" value="1"/>
</dbReference>
<proteinExistence type="predicted"/>
<dbReference type="Pfam" id="PF10000">
    <property type="entry name" value="ACT_3"/>
    <property type="match status" value="1"/>
</dbReference>
<dbReference type="Proteomes" id="UP000229740">
    <property type="component" value="Unassembled WGS sequence"/>
</dbReference>
<dbReference type="EMBL" id="PDPS01000038">
    <property type="protein sequence ID" value="PID56095.1"/>
    <property type="molecule type" value="Genomic_DNA"/>
</dbReference>
<evidence type="ECO:0000313" key="4">
    <source>
        <dbReference type="Proteomes" id="UP000229740"/>
    </source>
</evidence>
<accession>A0A2G6E1Y0</accession>
<dbReference type="InterPro" id="IPR045865">
    <property type="entry name" value="ACT-like_dom_sf"/>
</dbReference>
<evidence type="ECO:0000259" key="2">
    <source>
        <dbReference type="Pfam" id="PF13840"/>
    </source>
</evidence>
<feature type="domain" description="CASTOR ACT" evidence="2">
    <location>
        <begin position="71"/>
        <end position="128"/>
    </location>
</feature>
<evidence type="ECO:0000313" key="3">
    <source>
        <dbReference type="EMBL" id="PID56095.1"/>
    </source>
</evidence>
<dbReference type="InterPro" id="IPR018717">
    <property type="entry name" value="DUF2241"/>
</dbReference>
<dbReference type="Gene3D" id="3.30.2130.10">
    <property type="entry name" value="VC0802-like"/>
    <property type="match status" value="1"/>
</dbReference>
<gene>
    <name evidence="3" type="ORF">CSB45_12725</name>
</gene>
<name>A0A2G6E1Y0_9BACT</name>